<dbReference type="AlphaFoldDB" id="A0A926DJP1"/>
<comment type="caution">
    <text evidence="2">The sequence shown here is derived from an EMBL/GenBank/DDBJ whole genome shotgun (WGS) entry which is preliminary data.</text>
</comment>
<keyword evidence="3" id="KW-1185">Reference proteome</keyword>
<feature type="region of interest" description="Disordered" evidence="1">
    <location>
        <begin position="1"/>
        <end position="22"/>
    </location>
</feature>
<sequence length="65" mass="7797">MNREEASREAKPMLEKWRDQKDQIEKEARKNGLWKDMGLDSNNKLFKDADFDAKEKLKNIQFLLL</sequence>
<dbReference type="Proteomes" id="UP000617951">
    <property type="component" value="Unassembled WGS sequence"/>
</dbReference>
<dbReference type="EMBL" id="JACRSS010000005">
    <property type="protein sequence ID" value="MBC8539081.1"/>
    <property type="molecule type" value="Genomic_DNA"/>
</dbReference>
<proteinExistence type="predicted"/>
<organism evidence="2 3">
    <name type="scientific">Guopingia tenuis</name>
    <dbReference type="NCBI Taxonomy" id="2763656"/>
    <lineage>
        <taxon>Bacteria</taxon>
        <taxon>Bacillati</taxon>
        <taxon>Bacillota</taxon>
        <taxon>Clostridia</taxon>
        <taxon>Christensenellales</taxon>
        <taxon>Christensenellaceae</taxon>
        <taxon>Guopingia</taxon>
    </lineage>
</organism>
<gene>
    <name evidence="2" type="ORF">H8693_09065</name>
</gene>
<evidence type="ECO:0000256" key="1">
    <source>
        <dbReference type="SAM" id="MobiDB-lite"/>
    </source>
</evidence>
<name>A0A926DJP1_9FIRM</name>
<accession>A0A926DJP1</accession>
<dbReference type="RefSeq" id="WP_249280701.1">
    <property type="nucleotide sequence ID" value="NZ_JACRSS010000005.1"/>
</dbReference>
<reference evidence="2" key="1">
    <citation type="submission" date="2020-08" db="EMBL/GenBank/DDBJ databases">
        <title>Genome public.</title>
        <authorList>
            <person name="Liu C."/>
            <person name="Sun Q."/>
        </authorList>
    </citation>
    <scope>NUCLEOTIDE SEQUENCE</scope>
    <source>
        <strain evidence="2">NSJ-63</strain>
    </source>
</reference>
<evidence type="ECO:0000313" key="3">
    <source>
        <dbReference type="Proteomes" id="UP000617951"/>
    </source>
</evidence>
<evidence type="ECO:0000313" key="2">
    <source>
        <dbReference type="EMBL" id="MBC8539081.1"/>
    </source>
</evidence>
<protein>
    <submittedName>
        <fullName evidence="2">Uncharacterized protein</fullName>
    </submittedName>
</protein>